<reference evidence="3" key="1">
    <citation type="journal article" date="2019" name="Int. J. Syst. Evol. Microbiol.">
        <title>The Global Catalogue of Microorganisms (GCM) 10K type strain sequencing project: providing services to taxonomists for standard genome sequencing and annotation.</title>
        <authorList>
            <consortium name="The Broad Institute Genomics Platform"/>
            <consortium name="The Broad Institute Genome Sequencing Center for Infectious Disease"/>
            <person name="Wu L."/>
            <person name="Ma J."/>
        </authorList>
    </citation>
    <scope>NUCLEOTIDE SEQUENCE [LARGE SCALE GENOMIC DNA]</scope>
    <source>
        <strain evidence="3">CCUG 53903</strain>
    </source>
</reference>
<comment type="caution">
    <text evidence="2">The sequence shown here is derived from an EMBL/GenBank/DDBJ whole genome shotgun (WGS) entry which is preliminary data.</text>
</comment>
<feature type="region of interest" description="Disordered" evidence="1">
    <location>
        <begin position="144"/>
        <end position="164"/>
    </location>
</feature>
<dbReference type="EMBL" id="JBHTBZ010000084">
    <property type="protein sequence ID" value="MFC7462819.1"/>
    <property type="molecule type" value="Genomic_DNA"/>
</dbReference>
<organism evidence="2 3">
    <name type="scientific">Hydrogenophaga defluvii</name>
    <dbReference type="NCBI Taxonomy" id="249410"/>
    <lineage>
        <taxon>Bacteria</taxon>
        <taxon>Pseudomonadati</taxon>
        <taxon>Pseudomonadota</taxon>
        <taxon>Betaproteobacteria</taxon>
        <taxon>Burkholderiales</taxon>
        <taxon>Comamonadaceae</taxon>
        <taxon>Hydrogenophaga</taxon>
    </lineage>
</organism>
<sequence>MADLSHWDLAETFTGREAAYLLMGVDPSGPDADKFSARHLQERLETAYQGAIGRAAFEGYIEPCFSYDAPEPEHLMPEAAVLRSVALWANLERFREHGDTASFTGWLEYRDVSFHGQRFSRHELSRWLRENGLKSAYRFDLGSPAHASSHEGNGATPQAEKPLSNRERDTLLTIIAVLCKDAGYDFTKHAKTAGTIQSTAATMGVSIGETTIENHLKKIPDALAGRMK</sequence>
<dbReference type="RefSeq" id="WP_382203944.1">
    <property type="nucleotide sequence ID" value="NZ_JBHTBZ010000084.1"/>
</dbReference>
<keyword evidence="3" id="KW-1185">Reference proteome</keyword>
<evidence type="ECO:0000313" key="2">
    <source>
        <dbReference type="EMBL" id="MFC7462819.1"/>
    </source>
</evidence>
<name>A0ABW2SHS1_9BURK</name>
<accession>A0ABW2SHS1</accession>
<dbReference type="Proteomes" id="UP001596457">
    <property type="component" value="Unassembled WGS sequence"/>
</dbReference>
<protein>
    <submittedName>
        <fullName evidence="2">Uncharacterized protein</fullName>
    </submittedName>
</protein>
<evidence type="ECO:0000256" key="1">
    <source>
        <dbReference type="SAM" id="MobiDB-lite"/>
    </source>
</evidence>
<proteinExistence type="predicted"/>
<evidence type="ECO:0000313" key="3">
    <source>
        <dbReference type="Proteomes" id="UP001596457"/>
    </source>
</evidence>
<gene>
    <name evidence="2" type="ORF">ACFQU0_20570</name>
</gene>